<dbReference type="InterPro" id="IPR012816">
    <property type="entry name" value="NADAR"/>
</dbReference>
<protein>
    <submittedName>
        <fullName evidence="3">NADAR domain-containing protein</fullName>
    </submittedName>
</protein>
<dbReference type="WBParaSite" id="ACRNAN_Path_231.g862.t1">
    <property type="protein sequence ID" value="ACRNAN_Path_231.g862.t1"/>
    <property type="gene ID" value="ACRNAN_Path_231.g862"/>
</dbReference>
<feature type="domain" description="NADAR" evidence="1">
    <location>
        <begin position="16"/>
        <end position="137"/>
    </location>
</feature>
<dbReference type="Gene3D" id="1.10.357.40">
    <property type="entry name" value="YbiA-like"/>
    <property type="match status" value="1"/>
</dbReference>
<organism evidence="2 3">
    <name type="scientific">Acrobeloides nanus</name>
    <dbReference type="NCBI Taxonomy" id="290746"/>
    <lineage>
        <taxon>Eukaryota</taxon>
        <taxon>Metazoa</taxon>
        <taxon>Ecdysozoa</taxon>
        <taxon>Nematoda</taxon>
        <taxon>Chromadorea</taxon>
        <taxon>Rhabditida</taxon>
        <taxon>Tylenchina</taxon>
        <taxon>Cephalobomorpha</taxon>
        <taxon>Cephaloboidea</taxon>
        <taxon>Cephalobidae</taxon>
        <taxon>Acrobeloides</taxon>
    </lineage>
</organism>
<proteinExistence type="predicted"/>
<name>A0A914C3X5_9BILA</name>
<reference evidence="3" key="1">
    <citation type="submission" date="2022-11" db="UniProtKB">
        <authorList>
            <consortium name="WormBaseParasite"/>
        </authorList>
    </citation>
    <scope>IDENTIFICATION</scope>
</reference>
<accession>A0A914C3X5</accession>
<sequence length="265" mass="30056">MNVITFQGTANFLAMIYPSSFIIEGITYKSVEHFYQAQKIRELVNENHAKTIIAVNDTTSVRRVAQGILKRCRVDPNITKRWKMNRCANVLYRGVWSKFRQCPELASKLLKTEYKLLINSFDGDDIFTSGCSPVQLREWIRAHFGCVIEVPYEFLPADQFPVIAQGYNILGVVTMWPRDNDFIARENVLDVETSFKPAVGADSMTGTQGHNIACAREAARRRDVFARKLGINAIVDAKHEKTSDKIIVINLSYLLILLSSKCIDC</sequence>
<dbReference type="InterPro" id="IPR037238">
    <property type="entry name" value="YbiA-like_sf"/>
</dbReference>
<dbReference type="Proteomes" id="UP000887540">
    <property type="component" value="Unplaced"/>
</dbReference>
<keyword evidence="2" id="KW-1185">Reference proteome</keyword>
<dbReference type="SUPFAM" id="SSF143990">
    <property type="entry name" value="YbiA-like"/>
    <property type="match status" value="1"/>
</dbReference>
<dbReference type="Pfam" id="PF08719">
    <property type="entry name" value="NADAR"/>
    <property type="match status" value="1"/>
</dbReference>
<evidence type="ECO:0000259" key="1">
    <source>
        <dbReference type="Pfam" id="PF08719"/>
    </source>
</evidence>
<evidence type="ECO:0000313" key="3">
    <source>
        <dbReference type="WBParaSite" id="ACRNAN_Path_231.g862.t1"/>
    </source>
</evidence>
<dbReference type="CDD" id="cd15457">
    <property type="entry name" value="NADAR"/>
    <property type="match status" value="1"/>
</dbReference>
<evidence type="ECO:0000313" key="2">
    <source>
        <dbReference type="Proteomes" id="UP000887540"/>
    </source>
</evidence>
<dbReference type="AlphaFoldDB" id="A0A914C3X5"/>